<comment type="similarity">
    <text evidence="1">Belongs to the LysR transcriptional regulatory family.</text>
</comment>
<dbReference type="InterPro" id="IPR005119">
    <property type="entry name" value="LysR_subst-bd"/>
</dbReference>
<evidence type="ECO:0000259" key="5">
    <source>
        <dbReference type="PROSITE" id="PS50931"/>
    </source>
</evidence>
<dbReference type="Gene3D" id="3.40.190.10">
    <property type="entry name" value="Periplasmic binding protein-like II"/>
    <property type="match status" value="2"/>
</dbReference>
<keyword evidence="7" id="KW-1185">Reference proteome</keyword>
<dbReference type="SUPFAM" id="SSF53850">
    <property type="entry name" value="Periplasmic binding protein-like II"/>
    <property type="match status" value="1"/>
</dbReference>
<proteinExistence type="inferred from homology"/>
<dbReference type="PRINTS" id="PR00039">
    <property type="entry name" value="HTHLYSR"/>
</dbReference>
<dbReference type="PANTHER" id="PTHR30118:SF15">
    <property type="entry name" value="TRANSCRIPTIONAL REGULATORY PROTEIN"/>
    <property type="match status" value="1"/>
</dbReference>
<dbReference type="Proteomes" id="UP001149822">
    <property type="component" value="Unassembled WGS sequence"/>
</dbReference>
<keyword evidence="2" id="KW-0805">Transcription regulation</keyword>
<dbReference type="InterPro" id="IPR050389">
    <property type="entry name" value="LysR-type_TF"/>
</dbReference>
<evidence type="ECO:0000256" key="2">
    <source>
        <dbReference type="ARBA" id="ARBA00023015"/>
    </source>
</evidence>
<accession>A0ABT4J0W3</accession>
<dbReference type="EMBL" id="JAPTYD010000003">
    <property type="protein sequence ID" value="MCZ0960733.1"/>
    <property type="molecule type" value="Genomic_DNA"/>
</dbReference>
<dbReference type="PROSITE" id="PS50931">
    <property type="entry name" value="HTH_LYSR"/>
    <property type="match status" value="1"/>
</dbReference>
<dbReference type="CDD" id="cd08459">
    <property type="entry name" value="PBP2_DntR_NahR_LinR_like"/>
    <property type="match status" value="1"/>
</dbReference>
<keyword evidence="3" id="KW-0238">DNA-binding</keyword>
<evidence type="ECO:0000256" key="1">
    <source>
        <dbReference type="ARBA" id="ARBA00009437"/>
    </source>
</evidence>
<dbReference type="Pfam" id="PF03466">
    <property type="entry name" value="LysR_substrate"/>
    <property type="match status" value="1"/>
</dbReference>
<keyword evidence="4" id="KW-0804">Transcription</keyword>
<name>A0ABT4J0W3_9RHOB</name>
<evidence type="ECO:0000256" key="3">
    <source>
        <dbReference type="ARBA" id="ARBA00023125"/>
    </source>
</evidence>
<dbReference type="InterPro" id="IPR036390">
    <property type="entry name" value="WH_DNA-bd_sf"/>
</dbReference>
<evidence type="ECO:0000313" key="7">
    <source>
        <dbReference type="Proteomes" id="UP001149822"/>
    </source>
</evidence>
<dbReference type="InterPro" id="IPR000847">
    <property type="entry name" value="LysR_HTH_N"/>
</dbReference>
<dbReference type="RefSeq" id="WP_268940735.1">
    <property type="nucleotide sequence ID" value="NZ_JAPTYD010000003.1"/>
</dbReference>
<evidence type="ECO:0000256" key="4">
    <source>
        <dbReference type="ARBA" id="ARBA00023163"/>
    </source>
</evidence>
<reference evidence="6" key="1">
    <citation type="submission" date="2022-12" db="EMBL/GenBank/DDBJ databases">
        <title>Paracoccus sp. EF6 isolated from a lake water.</title>
        <authorList>
            <person name="Liu H."/>
        </authorList>
    </citation>
    <scope>NUCLEOTIDE SEQUENCE</scope>
    <source>
        <strain evidence="6">EF6</strain>
    </source>
</reference>
<dbReference type="PANTHER" id="PTHR30118">
    <property type="entry name" value="HTH-TYPE TRANSCRIPTIONAL REGULATOR LEUO-RELATED"/>
    <property type="match status" value="1"/>
</dbReference>
<dbReference type="Pfam" id="PF00126">
    <property type="entry name" value="HTH_1"/>
    <property type="match status" value="1"/>
</dbReference>
<sequence length="324" mass="35667">MNAPAVPFAAGMAQAAPMNRLHSARFDLNLVKVFLAIWDTRSLTQAGQRLALTQPAVSHSLRRLREQFGDPLFRRVGNRMEPTDVAARLREPFESSLSLLEQTIHGAQSFVPALTTRHFRIAMTDTGELFAMPRILAALEQAAPLASLSSVRLDPDATEGALRAGQIDLALGYLPQLEGARCKGRLVLRDHMVCLMREGHPASRGDWTTDIFRSLSFVDVSRAATGYQMARGLIEDSGMGLATRARLEHFTIVPEVVAQTDYVAIFPHSIFTRLQGRGGFVARELPFELPSYDIKLWMHDSFATDPALGWFAGLITDVLQAGNG</sequence>
<gene>
    <name evidence="6" type="ORF">OU682_03755</name>
</gene>
<dbReference type="SUPFAM" id="SSF46785">
    <property type="entry name" value="Winged helix' DNA-binding domain"/>
    <property type="match status" value="1"/>
</dbReference>
<protein>
    <submittedName>
        <fullName evidence="6">LysR family transcriptional regulator</fullName>
    </submittedName>
</protein>
<dbReference type="InterPro" id="IPR036388">
    <property type="entry name" value="WH-like_DNA-bd_sf"/>
</dbReference>
<dbReference type="Gene3D" id="1.10.10.10">
    <property type="entry name" value="Winged helix-like DNA-binding domain superfamily/Winged helix DNA-binding domain"/>
    <property type="match status" value="1"/>
</dbReference>
<organism evidence="6 7">
    <name type="scientific">Paracoccus benzoatiresistens</name>
    <dbReference type="NCBI Taxonomy" id="2997341"/>
    <lineage>
        <taxon>Bacteria</taxon>
        <taxon>Pseudomonadati</taxon>
        <taxon>Pseudomonadota</taxon>
        <taxon>Alphaproteobacteria</taxon>
        <taxon>Rhodobacterales</taxon>
        <taxon>Paracoccaceae</taxon>
        <taxon>Paracoccus</taxon>
    </lineage>
</organism>
<comment type="caution">
    <text evidence="6">The sequence shown here is derived from an EMBL/GenBank/DDBJ whole genome shotgun (WGS) entry which is preliminary data.</text>
</comment>
<feature type="domain" description="HTH lysR-type" evidence="5">
    <location>
        <begin position="26"/>
        <end position="83"/>
    </location>
</feature>
<evidence type="ECO:0000313" key="6">
    <source>
        <dbReference type="EMBL" id="MCZ0960733.1"/>
    </source>
</evidence>